<dbReference type="Pfam" id="PF13328">
    <property type="entry name" value="HD_4"/>
    <property type="match status" value="1"/>
</dbReference>
<accession>A0A9D1KCU2</accession>
<dbReference type="Gene3D" id="1.10.3210.10">
    <property type="entry name" value="Hypothetical protein af1432"/>
    <property type="match status" value="1"/>
</dbReference>
<dbReference type="PANTHER" id="PTHR46246">
    <property type="entry name" value="GUANOSINE-3',5'-BIS(DIPHOSPHATE) 3'-PYROPHOSPHOHYDROLASE MESH1"/>
    <property type="match status" value="1"/>
</dbReference>
<proteinExistence type="predicted"/>
<dbReference type="SUPFAM" id="SSF109604">
    <property type="entry name" value="HD-domain/PDEase-like"/>
    <property type="match status" value="1"/>
</dbReference>
<protein>
    <submittedName>
        <fullName evidence="1">HD domain-containing protein</fullName>
    </submittedName>
</protein>
<dbReference type="InterPro" id="IPR052194">
    <property type="entry name" value="MESH1"/>
</dbReference>
<evidence type="ECO:0000313" key="2">
    <source>
        <dbReference type="Proteomes" id="UP000886833"/>
    </source>
</evidence>
<evidence type="ECO:0000313" key="1">
    <source>
        <dbReference type="EMBL" id="HIT37722.1"/>
    </source>
</evidence>
<dbReference type="GO" id="GO:0008893">
    <property type="term" value="F:guanosine-3',5'-bis(diphosphate) 3'-diphosphatase activity"/>
    <property type="evidence" value="ECO:0007669"/>
    <property type="project" value="TreeGrafter"/>
</dbReference>
<reference evidence="1" key="2">
    <citation type="journal article" date="2021" name="PeerJ">
        <title>Extensive microbial diversity within the chicken gut microbiome revealed by metagenomics and culture.</title>
        <authorList>
            <person name="Gilroy R."/>
            <person name="Ravi A."/>
            <person name="Getino M."/>
            <person name="Pursley I."/>
            <person name="Horton D.L."/>
            <person name="Alikhan N.F."/>
            <person name="Baker D."/>
            <person name="Gharbi K."/>
            <person name="Hall N."/>
            <person name="Watson M."/>
            <person name="Adriaenssens E.M."/>
            <person name="Foster-Nyarko E."/>
            <person name="Jarju S."/>
            <person name="Secka A."/>
            <person name="Antonio M."/>
            <person name="Oren A."/>
            <person name="Chaudhuri R.R."/>
            <person name="La Ragione R."/>
            <person name="Hildebrand F."/>
            <person name="Pallen M.J."/>
        </authorList>
    </citation>
    <scope>NUCLEOTIDE SEQUENCE</scope>
    <source>
        <strain evidence="1">CHK195-26880</strain>
    </source>
</reference>
<dbReference type="AlphaFoldDB" id="A0A9D1KCU2"/>
<organism evidence="1 2">
    <name type="scientific">Candidatus Onthousia faecipullorum</name>
    <dbReference type="NCBI Taxonomy" id="2840887"/>
    <lineage>
        <taxon>Bacteria</taxon>
        <taxon>Bacillati</taxon>
        <taxon>Bacillota</taxon>
        <taxon>Bacilli</taxon>
        <taxon>Candidatus Onthousia</taxon>
    </lineage>
</organism>
<gene>
    <name evidence="1" type="ORF">IAB59_04540</name>
</gene>
<name>A0A9D1KCU2_9FIRM</name>
<sequence length="142" mass="16513">MTQEKMELGKKMDVALHYVAYNLRKTGHNTKPVLFHSFKVAYMLYQYNYNEDIVIAGALHDLIEDTSVTKEDIKNDFEESIANIVSTVSFDSNIKDEPEQARVMFQNCIAYGIDTTNETIRLSYEHTKMEWLSYEDAKARLK</sequence>
<dbReference type="PANTHER" id="PTHR46246:SF1">
    <property type="entry name" value="GUANOSINE-3',5'-BIS(DIPHOSPHATE) 3'-PYROPHOSPHOHYDROLASE MESH1"/>
    <property type="match status" value="1"/>
</dbReference>
<comment type="caution">
    <text evidence="1">The sequence shown here is derived from an EMBL/GenBank/DDBJ whole genome shotgun (WGS) entry which is preliminary data.</text>
</comment>
<reference evidence="1" key="1">
    <citation type="submission" date="2020-10" db="EMBL/GenBank/DDBJ databases">
        <authorList>
            <person name="Gilroy R."/>
        </authorList>
    </citation>
    <scope>NUCLEOTIDE SEQUENCE</scope>
    <source>
        <strain evidence="1">CHK195-26880</strain>
    </source>
</reference>
<dbReference type="EMBL" id="DVKQ01000059">
    <property type="protein sequence ID" value="HIT37722.1"/>
    <property type="molecule type" value="Genomic_DNA"/>
</dbReference>
<dbReference type="Proteomes" id="UP000886833">
    <property type="component" value="Unassembled WGS sequence"/>
</dbReference>